<evidence type="ECO:0000313" key="3">
    <source>
        <dbReference type="Proteomes" id="UP000584663"/>
    </source>
</evidence>
<protein>
    <recommendedName>
        <fullName evidence="5">Lipoprotein</fullName>
    </recommendedName>
</protein>
<dbReference type="AlphaFoldDB" id="A0AA40ZY54"/>
<dbReference type="RefSeq" id="WP_184105647.1">
    <property type="nucleotide sequence ID" value="NZ_JACHNX010000006.1"/>
</dbReference>
<dbReference type="EMBL" id="JAFHKU010000123">
    <property type="protein sequence ID" value="MBN3558107.1"/>
    <property type="molecule type" value="Genomic_DNA"/>
</dbReference>
<accession>A0AA40ZY54</accession>
<dbReference type="Proteomes" id="UP000584663">
    <property type="component" value="Unassembled WGS sequence"/>
</dbReference>
<evidence type="ECO:0000313" key="4">
    <source>
        <dbReference type="Proteomes" id="UP000704529"/>
    </source>
</evidence>
<comment type="caution">
    <text evidence="2">The sequence shown here is derived from an EMBL/GenBank/DDBJ whole genome shotgun (WGS) entry which is preliminary data.</text>
</comment>
<sequence length="114" mass="12434">MTPKPSRTVLALACILSLSACDRARHNAEAVVRENLKDPDSAKFGEFYFNEKTGKGCLTVNARNSMGGYTGDQQAYVQRTDKGWETYEIAEISADSCRDIFADQGADDADTNAS</sequence>
<keyword evidence="3" id="KW-1185">Reference proteome</keyword>
<evidence type="ECO:0000313" key="1">
    <source>
        <dbReference type="EMBL" id="MBB4609795.1"/>
    </source>
</evidence>
<evidence type="ECO:0008006" key="5">
    <source>
        <dbReference type="Google" id="ProtNLM"/>
    </source>
</evidence>
<evidence type="ECO:0000313" key="2">
    <source>
        <dbReference type="EMBL" id="MBN3558107.1"/>
    </source>
</evidence>
<name>A0AA40ZY54_9SPHN</name>
<proteinExistence type="predicted"/>
<dbReference type="PROSITE" id="PS51257">
    <property type="entry name" value="PROKAR_LIPOPROTEIN"/>
    <property type="match status" value="1"/>
</dbReference>
<organism evidence="2 4">
    <name type="scientific">Sphingomonas yabuuchiae</name>
    <dbReference type="NCBI Taxonomy" id="172044"/>
    <lineage>
        <taxon>Bacteria</taxon>
        <taxon>Pseudomonadati</taxon>
        <taxon>Pseudomonadota</taxon>
        <taxon>Alphaproteobacteria</taxon>
        <taxon>Sphingomonadales</taxon>
        <taxon>Sphingomonadaceae</taxon>
        <taxon>Sphingomonas</taxon>
    </lineage>
</organism>
<reference evidence="1 3" key="1">
    <citation type="submission" date="2020-08" db="EMBL/GenBank/DDBJ databases">
        <title>Genomic Encyclopedia of Type Strains, Phase IV (KMG-IV): sequencing the most valuable type-strain genomes for metagenomic binning, comparative biology and taxonomic classification.</title>
        <authorList>
            <person name="Goeker M."/>
        </authorList>
    </citation>
    <scope>NUCLEOTIDE SEQUENCE [LARGE SCALE GENOMIC DNA]</scope>
    <source>
        <strain evidence="1 3">DSM 14562</strain>
    </source>
</reference>
<dbReference type="EMBL" id="JACHNX010000006">
    <property type="protein sequence ID" value="MBB4609795.1"/>
    <property type="molecule type" value="Genomic_DNA"/>
</dbReference>
<gene>
    <name evidence="1" type="ORF">GGQ89_002017</name>
    <name evidence="2" type="ORF">JYA60_07690</name>
</gene>
<dbReference type="Proteomes" id="UP000704529">
    <property type="component" value="Unassembled WGS sequence"/>
</dbReference>
<reference evidence="2" key="2">
    <citation type="submission" date="2021-01" db="EMBL/GenBank/DDBJ databases">
        <title>Genome Sequencing of Type Strains.</title>
        <authorList>
            <person name="Lemaire J.F."/>
            <person name="Inderbitzin P."/>
            <person name="Collins S.B."/>
            <person name="Wespe N."/>
            <person name="Knight-Connoni V."/>
        </authorList>
    </citation>
    <scope>NUCLEOTIDE SEQUENCE</scope>
    <source>
        <strain evidence="2">DSM 14562</strain>
    </source>
</reference>